<feature type="compositionally biased region" description="Polar residues" evidence="8">
    <location>
        <begin position="302"/>
        <end position="311"/>
    </location>
</feature>
<sequence>MCGRYALDCSGIEVGRRLDGLDINYEISEDDSVNFETSYNIAPTQTAPVLTSREHLKIMNWGLVPHWTKNVVNSQPYKTFNARKENLATSKMWTTPCNYKRCVVPVSGYYEWQTKGKTKIPYYVTRKDRELIFLAGMYDHVEAQDFYSYTVVTGPAPPELEWLHSRMPVVLERGSKEWNAWLNESKTSWNESELEQTLKARCDTSVMEWWQVSSKVGKVSNNGECLISPAKGAVRDFFKKEDKTNGRLIKDKQSSHFGKSLKQEEEEERKSLGLRQRDERHKENSDEHLSKTEEEGVEQKSRVNQKAASSKRSIENMLRNSINKRQKN</sequence>
<dbReference type="GO" id="GO:0106300">
    <property type="term" value="P:protein-DNA covalent cross-linking repair"/>
    <property type="evidence" value="ECO:0007669"/>
    <property type="project" value="InterPro"/>
</dbReference>
<organism evidence="9 10">
    <name type="scientific">Lachancea quebecensis</name>
    <dbReference type="NCBI Taxonomy" id="1654605"/>
    <lineage>
        <taxon>Eukaryota</taxon>
        <taxon>Fungi</taxon>
        <taxon>Dikarya</taxon>
        <taxon>Ascomycota</taxon>
        <taxon>Saccharomycotina</taxon>
        <taxon>Saccharomycetes</taxon>
        <taxon>Saccharomycetales</taxon>
        <taxon>Saccharomycetaceae</taxon>
        <taxon>Lachancea</taxon>
    </lineage>
</organism>
<feature type="region of interest" description="Disordered" evidence="8">
    <location>
        <begin position="248"/>
        <end position="328"/>
    </location>
</feature>
<dbReference type="Proteomes" id="UP000236544">
    <property type="component" value="Unassembled WGS sequence"/>
</dbReference>
<dbReference type="PANTHER" id="PTHR13604">
    <property type="entry name" value="DC12-RELATED"/>
    <property type="match status" value="1"/>
</dbReference>
<dbReference type="Pfam" id="PF02586">
    <property type="entry name" value="SRAP"/>
    <property type="match status" value="1"/>
</dbReference>
<evidence type="ECO:0000256" key="5">
    <source>
        <dbReference type="ARBA" id="ARBA00023124"/>
    </source>
</evidence>
<keyword evidence="6" id="KW-0238">DNA-binding</keyword>
<proteinExistence type="inferred from homology"/>
<keyword evidence="4" id="KW-0378">Hydrolase</keyword>
<dbReference type="EMBL" id="LN890560">
    <property type="protein sequence ID" value="CUS20675.1"/>
    <property type="molecule type" value="Genomic_DNA"/>
</dbReference>
<dbReference type="OrthoDB" id="2111841at2759"/>
<dbReference type="AlphaFoldDB" id="A0A0P1KMI5"/>
<keyword evidence="3" id="KW-0227">DNA damage</keyword>
<feature type="compositionally biased region" description="Basic and acidic residues" evidence="8">
    <location>
        <begin position="268"/>
        <end position="301"/>
    </location>
</feature>
<evidence type="ECO:0000256" key="8">
    <source>
        <dbReference type="SAM" id="MobiDB-lite"/>
    </source>
</evidence>
<dbReference type="GO" id="GO:0016829">
    <property type="term" value="F:lyase activity"/>
    <property type="evidence" value="ECO:0007669"/>
    <property type="project" value="UniProtKB-KW"/>
</dbReference>
<evidence type="ECO:0000256" key="2">
    <source>
        <dbReference type="ARBA" id="ARBA00022670"/>
    </source>
</evidence>
<dbReference type="PANTHER" id="PTHR13604:SF0">
    <property type="entry name" value="ABASIC SITE PROCESSING PROTEIN HMCES"/>
    <property type="match status" value="1"/>
</dbReference>
<evidence type="ECO:0000313" key="10">
    <source>
        <dbReference type="Proteomes" id="UP000236544"/>
    </source>
</evidence>
<keyword evidence="7" id="KW-0456">Lyase</keyword>
<dbReference type="InterPro" id="IPR003738">
    <property type="entry name" value="SRAP"/>
</dbReference>
<evidence type="ECO:0000313" key="9">
    <source>
        <dbReference type="EMBL" id="CUS20675.1"/>
    </source>
</evidence>
<reference evidence="10" key="1">
    <citation type="submission" date="2015-10" db="EMBL/GenBank/DDBJ databases">
        <authorList>
            <person name="Devillers H."/>
        </authorList>
    </citation>
    <scope>NUCLEOTIDE SEQUENCE [LARGE SCALE GENOMIC DNA]</scope>
</reference>
<protein>
    <submittedName>
        <fullName evidence="9">LAQU0S01e12068g1_1</fullName>
    </submittedName>
</protein>
<dbReference type="GO" id="GO:0008233">
    <property type="term" value="F:peptidase activity"/>
    <property type="evidence" value="ECO:0007669"/>
    <property type="project" value="UniProtKB-KW"/>
</dbReference>
<evidence type="ECO:0000256" key="3">
    <source>
        <dbReference type="ARBA" id="ARBA00022763"/>
    </source>
</evidence>
<name>A0A0P1KMI5_9SACH</name>
<evidence type="ECO:0000256" key="4">
    <source>
        <dbReference type="ARBA" id="ARBA00022801"/>
    </source>
</evidence>
<dbReference type="SUPFAM" id="SSF143081">
    <property type="entry name" value="BB1717-like"/>
    <property type="match status" value="1"/>
</dbReference>
<gene>
    <name evidence="9" type="ORF">LAQU0_S01e12068g</name>
</gene>
<accession>A0A0P1KMI5</accession>
<keyword evidence="10" id="KW-1185">Reference proteome</keyword>
<evidence type="ECO:0000256" key="1">
    <source>
        <dbReference type="ARBA" id="ARBA00008136"/>
    </source>
</evidence>
<keyword evidence="5" id="KW-0190">Covalent protein-DNA linkage</keyword>
<dbReference type="InterPro" id="IPR036590">
    <property type="entry name" value="SRAP-like"/>
</dbReference>
<dbReference type="GO" id="GO:0006508">
    <property type="term" value="P:proteolysis"/>
    <property type="evidence" value="ECO:0007669"/>
    <property type="project" value="UniProtKB-KW"/>
</dbReference>
<evidence type="ECO:0000256" key="7">
    <source>
        <dbReference type="ARBA" id="ARBA00023239"/>
    </source>
</evidence>
<comment type="similarity">
    <text evidence="1">Belongs to the SOS response-associated peptidase family.</text>
</comment>
<dbReference type="GO" id="GO:0003697">
    <property type="term" value="F:single-stranded DNA binding"/>
    <property type="evidence" value="ECO:0007669"/>
    <property type="project" value="InterPro"/>
</dbReference>
<evidence type="ECO:0000256" key="6">
    <source>
        <dbReference type="ARBA" id="ARBA00023125"/>
    </source>
</evidence>
<dbReference type="Gene3D" id="3.90.1680.10">
    <property type="entry name" value="SOS response associated peptidase-like"/>
    <property type="match status" value="1"/>
</dbReference>
<keyword evidence="2" id="KW-0645">Protease</keyword>